<dbReference type="PROSITE" id="PS50157">
    <property type="entry name" value="ZINC_FINGER_C2H2_2"/>
    <property type="match status" value="1"/>
</dbReference>
<keyword evidence="11" id="KW-1185">Reference proteome</keyword>
<evidence type="ECO:0000256" key="5">
    <source>
        <dbReference type="PROSITE-ProRule" id="PRU00042"/>
    </source>
</evidence>
<keyword evidence="5" id="KW-0479">Metal-binding</keyword>
<proteinExistence type="predicted"/>
<comment type="subcellular location">
    <subcellularLocation>
        <location evidence="1">Nucleus</location>
    </subcellularLocation>
</comment>
<evidence type="ECO:0000259" key="9">
    <source>
        <dbReference type="PROSITE" id="PS51293"/>
    </source>
</evidence>
<feature type="domain" description="ELM2" evidence="8">
    <location>
        <begin position="552"/>
        <end position="644"/>
    </location>
</feature>
<dbReference type="SMART" id="SM01189">
    <property type="entry name" value="ELM2"/>
    <property type="match status" value="1"/>
</dbReference>
<dbReference type="InterPro" id="IPR013087">
    <property type="entry name" value="Znf_C2H2_type"/>
</dbReference>
<evidence type="ECO:0000256" key="1">
    <source>
        <dbReference type="ARBA" id="ARBA00004123"/>
    </source>
</evidence>
<keyword evidence="4" id="KW-0539">Nucleus</keyword>
<dbReference type="PROSITE" id="PS00028">
    <property type="entry name" value="ZINC_FINGER_C2H2_1"/>
    <property type="match status" value="1"/>
</dbReference>
<dbReference type="GO" id="GO:0008270">
    <property type="term" value="F:zinc ion binding"/>
    <property type="evidence" value="ECO:0007669"/>
    <property type="project" value="UniProtKB-KW"/>
</dbReference>
<feature type="non-terminal residue" evidence="10">
    <location>
        <position position="875"/>
    </location>
</feature>
<dbReference type="PROSITE" id="PS51293">
    <property type="entry name" value="SANT"/>
    <property type="match status" value="1"/>
</dbReference>
<dbReference type="GO" id="GO:0006357">
    <property type="term" value="P:regulation of transcription by RNA polymerase II"/>
    <property type="evidence" value="ECO:0007669"/>
    <property type="project" value="TreeGrafter"/>
</dbReference>
<dbReference type="GO" id="GO:0005667">
    <property type="term" value="C:transcription regulator complex"/>
    <property type="evidence" value="ECO:0007669"/>
    <property type="project" value="TreeGrafter"/>
</dbReference>
<keyword evidence="2" id="KW-0805">Transcription regulation</keyword>
<comment type="caution">
    <text evidence="10">The sequence shown here is derived from an EMBL/GenBank/DDBJ whole genome shotgun (WGS) entry which is preliminary data.</text>
</comment>
<evidence type="ECO:0000313" key="10">
    <source>
        <dbReference type="EMBL" id="KAG2469189.1"/>
    </source>
</evidence>
<dbReference type="GO" id="GO:0003714">
    <property type="term" value="F:transcription corepressor activity"/>
    <property type="evidence" value="ECO:0007669"/>
    <property type="project" value="TreeGrafter"/>
</dbReference>
<evidence type="ECO:0000259" key="7">
    <source>
        <dbReference type="PROSITE" id="PS50157"/>
    </source>
</evidence>
<dbReference type="Pfam" id="PF01448">
    <property type="entry name" value="ELM2"/>
    <property type="match status" value="1"/>
</dbReference>
<accession>A0A8X7XKD6</accession>
<keyword evidence="5" id="KW-0863">Zinc-finger</keyword>
<dbReference type="InterPro" id="IPR009057">
    <property type="entry name" value="Homeodomain-like_sf"/>
</dbReference>
<feature type="region of interest" description="Disordered" evidence="6">
    <location>
        <begin position="164"/>
        <end position="208"/>
    </location>
</feature>
<dbReference type="PANTHER" id="PTHR16089">
    <property type="entry name" value="REST COREPRESSOR COREST PROTEIN-RELATED"/>
    <property type="match status" value="1"/>
</dbReference>
<reference evidence="10 11" key="1">
    <citation type="journal article" date="2021" name="Cell">
        <title>Tracing the genetic footprints of vertebrate landing in non-teleost ray-finned fishes.</title>
        <authorList>
            <person name="Bi X."/>
            <person name="Wang K."/>
            <person name="Yang L."/>
            <person name="Pan H."/>
            <person name="Jiang H."/>
            <person name="Wei Q."/>
            <person name="Fang M."/>
            <person name="Yu H."/>
            <person name="Zhu C."/>
            <person name="Cai Y."/>
            <person name="He Y."/>
            <person name="Gan X."/>
            <person name="Zeng H."/>
            <person name="Yu D."/>
            <person name="Zhu Y."/>
            <person name="Jiang H."/>
            <person name="Qiu Q."/>
            <person name="Yang H."/>
            <person name="Zhang Y.E."/>
            <person name="Wang W."/>
            <person name="Zhu M."/>
            <person name="He S."/>
            <person name="Zhang G."/>
        </authorList>
    </citation>
    <scope>NUCLEOTIDE SEQUENCE [LARGE SCALE GENOMIC DNA]</scope>
    <source>
        <strain evidence="10">Bchr_013</strain>
    </source>
</reference>
<dbReference type="InterPro" id="IPR051066">
    <property type="entry name" value="Trans_reg/Corepressor"/>
</dbReference>
<feature type="non-terminal residue" evidence="10">
    <location>
        <position position="1"/>
    </location>
</feature>
<dbReference type="SUPFAM" id="SSF46689">
    <property type="entry name" value="Homeodomain-like"/>
    <property type="match status" value="1"/>
</dbReference>
<gene>
    <name evidence="10" type="primary">Znf541</name>
    <name evidence="10" type="ORF">GTO96_0004498</name>
</gene>
<evidence type="ECO:0000256" key="3">
    <source>
        <dbReference type="ARBA" id="ARBA00023163"/>
    </source>
</evidence>
<dbReference type="GO" id="GO:0000118">
    <property type="term" value="C:histone deacetylase complex"/>
    <property type="evidence" value="ECO:0007669"/>
    <property type="project" value="TreeGrafter"/>
</dbReference>
<feature type="domain" description="C2H2-type" evidence="7">
    <location>
        <begin position="765"/>
        <end position="792"/>
    </location>
</feature>
<evidence type="ECO:0000313" key="11">
    <source>
        <dbReference type="Proteomes" id="UP000886611"/>
    </source>
</evidence>
<evidence type="ECO:0000256" key="2">
    <source>
        <dbReference type="ARBA" id="ARBA00023015"/>
    </source>
</evidence>
<keyword evidence="3" id="KW-0804">Transcription</keyword>
<dbReference type="EMBL" id="JAATIS010000220">
    <property type="protein sequence ID" value="KAG2469189.1"/>
    <property type="molecule type" value="Genomic_DNA"/>
</dbReference>
<dbReference type="PANTHER" id="PTHR16089:SF43">
    <property type="match status" value="1"/>
</dbReference>
<dbReference type="InterPro" id="IPR000949">
    <property type="entry name" value="ELM2_dom"/>
</dbReference>
<evidence type="ECO:0000256" key="6">
    <source>
        <dbReference type="SAM" id="MobiDB-lite"/>
    </source>
</evidence>
<protein>
    <submittedName>
        <fullName evidence="10">ZN541 protein</fullName>
    </submittedName>
</protein>
<keyword evidence="5" id="KW-0862">Zinc</keyword>
<dbReference type="Proteomes" id="UP000886611">
    <property type="component" value="Unassembled WGS sequence"/>
</dbReference>
<dbReference type="InterPro" id="IPR017884">
    <property type="entry name" value="SANT_dom"/>
</dbReference>
<feature type="domain" description="SANT" evidence="9">
    <location>
        <begin position="659"/>
        <end position="710"/>
    </location>
</feature>
<dbReference type="AlphaFoldDB" id="A0A8X7XKD6"/>
<name>A0A8X7XKD6_POLSE</name>
<evidence type="ECO:0000256" key="4">
    <source>
        <dbReference type="ARBA" id="ARBA00023242"/>
    </source>
</evidence>
<evidence type="ECO:0000259" key="8">
    <source>
        <dbReference type="PROSITE" id="PS51156"/>
    </source>
</evidence>
<dbReference type="Gene3D" id="1.10.10.60">
    <property type="entry name" value="Homeodomain-like"/>
    <property type="match status" value="1"/>
</dbReference>
<sequence>MGDQAIVSRQDSGIAQTSPDVLYYHQGGVSLGLTHTAYSVLGMGIQPDHVSNDSMSTLYPVENRKTTSLATVKEVGNVCGRTYSWDQTPSIVGNCTNGSSSPVHSKEDTKSVPAQNGTFEMNGEHNYEQHFVNTLEKGLPLQKLDSFSEAFATRRFISLPSRLNVPTGTSDSEVSVENQNCSTSVPKKTHPRAQQQSEYSSTQHQAPSIQYPYQRTSQFLQASHVLQQQMRPQFHAGLQTMGHYQMQQDQLQYQSSTEQKFQPGTQFEWPHLCSRTPSPTIYGTHVQSHAASVSPQAHLQGMENVPRTVYLQTHGKSGLSFYLQSNATSSGSPFTDETNFNQHHINIRQPEEYKNADQHALHTNCNRPSVQYSEAFSGDQESSFKCEEEPQPCDLHNDCADFCDPCSDPHDSLLPLNIKTSEEQCSQDLCWQEAVGSKSGIVSYVRQNAFSTITEPFVFPTGRPGVEGESSYQSFEFSQEIPELDYKQDLEGPAAPIYNGIPFKSLLRFMKCAGKPETLEEHFPPGMFHYTPPPMLNPLRKGTGLFVNINICEINIGPEYQAFIPDLEDHDHAKHEPECADLVWQPWADLQDNTDTQQQVENLLDLASCSAVPGGGTNQELALHCLFKAHGNVLGALEMLLFGSPYKDETHKMSGYHYTGSDVWTANERKLFNKAYALHKKNFCMIQKTVKTKRVSQCVEFYYLSKKILQQQKKQRAALEREMERTGHGLKQDIPYSPVLSCSQKTDSQPAVEGVPASPSVTGSFPCKQCGKMFYKIKSRNAHMKIHRQQEEWRDRSSDLGNPPITTIPNVEAFLSRQGAPMTLYATHWDNRNFLDQSDLLSDIMTTTTNLPSSFYPTDNNKLGFNKGKCANAYL</sequence>
<dbReference type="PROSITE" id="PS51156">
    <property type="entry name" value="ELM2"/>
    <property type="match status" value="1"/>
</dbReference>
<organism evidence="10 11">
    <name type="scientific">Polypterus senegalus</name>
    <name type="common">Senegal bichir</name>
    <dbReference type="NCBI Taxonomy" id="55291"/>
    <lineage>
        <taxon>Eukaryota</taxon>
        <taxon>Metazoa</taxon>
        <taxon>Chordata</taxon>
        <taxon>Craniata</taxon>
        <taxon>Vertebrata</taxon>
        <taxon>Euteleostomi</taxon>
        <taxon>Actinopterygii</taxon>
        <taxon>Polypteriformes</taxon>
        <taxon>Polypteridae</taxon>
        <taxon>Polypterus</taxon>
    </lineage>
</organism>